<dbReference type="AlphaFoldDB" id="A0A3Q7ZZH0"/>
<feature type="domain" description="Carboxylesterase type B" evidence="6">
    <location>
        <begin position="26"/>
        <end position="539"/>
    </location>
</feature>
<dbReference type="InterPro" id="IPR029058">
    <property type="entry name" value="AB_hydrolase_fold"/>
</dbReference>
<accession>A0A3Q7ZZH0</accession>
<dbReference type="PANTHER" id="PTHR43142:SF1">
    <property type="entry name" value="CARBOXYLIC ESTER HYDROLASE"/>
    <property type="match status" value="1"/>
</dbReference>
<dbReference type="InterPro" id="IPR019826">
    <property type="entry name" value="Carboxylesterase_B_AS"/>
</dbReference>
<evidence type="ECO:0000256" key="1">
    <source>
        <dbReference type="ARBA" id="ARBA00005964"/>
    </source>
</evidence>
<organism evidence="7">
    <name type="scientific">Scylla paramamosain</name>
    <name type="common">Mud crab</name>
    <dbReference type="NCBI Taxonomy" id="85552"/>
    <lineage>
        <taxon>Eukaryota</taxon>
        <taxon>Metazoa</taxon>
        <taxon>Ecdysozoa</taxon>
        <taxon>Arthropoda</taxon>
        <taxon>Crustacea</taxon>
        <taxon>Multicrustacea</taxon>
        <taxon>Malacostraca</taxon>
        <taxon>Eumalacostraca</taxon>
        <taxon>Eucarida</taxon>
        <taxon>Decapoda</taxon>
        <taxon>Pleocyemata</taxon>
        <taxon>Brachyura</taxon>
        <taxon>Eubrachyura</taxon>
        <taxon>Portunoidea</taxon>
        <taxon>Portunidae</taxon>
        <taxon>Portuninae</taxon>
        <taxon>Scylla</taxon>
    </lineage>
</organism>
<dbReference type="PROSITE" id="PS00122">
    <property type="entry name" value="CARBOXYLESTERASE_B_1"/>
    <property type="match status" value="1"/>
</dbReference>
<dbReference type="InterPro" id="IPR002018">
    <property type="entry name" value="CarbesteraseB"/>
</dbReference>
<dbReference type="Pfam" id="PF00135">
    <property type="entry name" value="COesterase"/>
    <property type="match status" value="1"/>
</dbReference>
<evidence type="ECO:0000256" key="4">
    <source>
        <dbReference type="ARBA" id="ARBA00023180"/>
    </source>
</evidence>
<dbReference type="GO" id="GO:0052689">
    <property type="term" value="F:carboxylic ester hydrolase activity"/>
    <property type="evidence" value="ECO:0007669"/>
    <property type="project" value="UniProtKB-KW"/>
</dbReference>
<feature type="chain" id="PRO_5018381006" description="Carboxylic ester hydrolase" evidence="5">
    <location>
        <begin position="23"/>
        <end position="582"/>
    </location>
</feature>
<dbReference type="EC" id="3.1.1.-" evidence="5"/>
<feature type="signal peptide" evidence="5">
    <location>
        <begin position="1"/>
        <end position="22"/>
    </location>
</feature>
<evidence type="ECO:0000256" key="5">
    <source>
        <dbReference type="RuleBase" id="RU361235"/>
    </source>
</evidence>
<dbReference type="SUPFAM" id="SSF53474">
    <property type="entry name" value="alpha/beta-Hydrolases"/>
    <property type="match status" value="1"/>
</dbReference>
<dbReference type="EMBL" id="KT869357">
    <property type="protein sequence ID" value="ALO17571.1"/>
    <property type="molecule type" value="mRNA"/>
</dbReference>
<dbReference type="InterPro" id="IPR019819">
    <property type="entry name" value="Carboxylesterase_B_CS"/>
</dbReference>
<proteinExistence type="evidence at transcript level"/>
<reference evidence="7" key="1">
    <citation type="submission" date="2015-10" db="EMBL/GenBank/DDBJ databases">
        <title>Molecular cloning, characterization and expression analysis of genes involved in MF network from the mud crab, Scylla paramamosain.</title>
        <authorList>
            <person name="Zhao M."/>
            <person name="Wang J."/>
            <person name="Ma L.B."/>
            <person name="Jiang K.J."/>
            <person name="Zhang F.Y."/>
        </authorList>
    </citation>
    <scope>NUCLEOTIDE SEQUENCE</scope>
</reference>
<comment type="similarity">
    <text evidence="1 5">Belongs to the type-B carboxylesterase/lipase family.</text>
</comment>
<name>A0A3Q7ZZH0_SCYPA</name>
<evidence type="ECO:0000256" key="3">
    <source>
        <dbReference type="ARBA" id="ARBA00022801"/>
    </source>
</evidence>
<dbReference type="PANTHER" id="PTHR43142">
    <property type="entry name" value="CARBOXYLIC ESTER HYDROLASE"/>
    <property type="match status" value="1"/>
</dbReference>
<protein>
    <recommendedName>
        <fullName evidence="5">Carboxylic ester hydrolase</fullName>
        <ecNumber evidence="5">3.1.1.-</ecNumber>
    </recommendedName>
</protein>
<sequence>MWPSAPTVLVAVLVVVVAQVTAAEVPLVDTEDGRVSGIVEESVKGRNFFCFYGIPYAQPPLDKLRFKDPKPAPRWKGTRDASVPAAPCLQGDLMDEQVRKETLRGKEDCLYLNVFTPKTQVKEDRLLPVMVWIHGGGFYAGSAQEYLPHILLDQDVVLVAIQYRLGVLGFLSTEDSVMPGNLGLKDQTMALEWVQRNIHVFGGDKTRVTIFGESAGGASVHFHILTPKSEGLFSRAILQSGAALCPWAVNRTPRKITHEVANILGCPTDQGSDSILVCLQGKEAADLALLYQVAREWSILPNVFTPWVDGDYLPDHPAQLMRDGRHTEVDIIAGVTRDEGAFFALVPLREKHLLKALQHNFSMAGPTSLQLVDKSEDPVGVARQLYYHYLGTTHVTEEHAEDFMRLLNDRHFAMCHDLTTAHHARNLHPAKKTFRYELQYKGEFSFGDLLCPSCRQKWVCHADDLFYLFRGGIYLGLPPKDLQRPGDLAVKDIITTLWTNFAATGHPTPDDSLGFTWEPSTADNLQYLSLTPSPSMQPDNRKEIRKFYNSLPIQENFILHPHLVEDRPHEPKDATYSSKIEL</sequence>
<evidence type="ECO:0000313" key="7">
    <source>
        <dbReference type="EMBL" id="ALO17571.1"/>
    </source>
</evidence>
<keyword evidence="5" id="KW-0732">Signal</keyword>
<keyword evidence="3 5" id="KW-0378">Hydrolase</keyword>
<evidence type="ECO:0000256" key="2">
    <source>
        <dbReference type="ARBA" id="ARBA00022487"/>
    </source>
</evidence>
<dbReference type="PROSITE" id="PS00941">
    <property type="entry name" value="CARBOXYLESTERASE_B_2"/>
    <property type="match status" value="1"/>
</dbReference>
<dbReference type="Gene3D" id="3.40.50.1820">
    <property type="entry name" value="alpha/beta hydrolase"/>
    <property type="match status" value="1"/>
</dbReference>
<evidence type="ECO:0000259" key="6">
    <source>
        <dbReference type="Pfam" id="PF00135"/>
    </source>
</evidence>
<keyword evidence="2" id="KW-0719">Serine esterase</keyword>
<keyword evidence="4" id="KW-0325">Glycoprotein</keyword>